<dbReference type="PANTHER" id="PTHR12458">
    <property type="entry name" value="ORF PROTEIN"/>
    <property type="match status" value="1"/>
</dbReference>
<evidence type="ECO:0000313" key="4">
    <source>
        <dbReference type="Proteomes" id="UP000308199"/>
    </source>
</evidence>
<sequence length="328" mass="36040">MANDATGHVAMFANIVQPSIVSLFSSTSSHALQLFSQHVDPSPALKSDSLIHFLDDATSLPAPPAPGSLIRPANSLDPRNDLDGSDDEDENTNEEASEGRKLCQTVLHIQSPTIRTTYICCPPSLSSSADSTLASSSALQHSWTPDTPAPRSVDLELGLTLPWMHLQVRNLGREWAFEVGVADRAGTKGIIRCSTFQKEPSVKRHHDPVLLHLPLRFPHASSRPLTTWNTISLDLGVTMQQFRIISASQHGGIIQADGEDEEIEETSGQQEDALRQTNNANVPLPSGTFGKVLYLKVYANCRLRRIWLSEDRRSVLPWEFGMYASAQE</sequence>
<dbReference type="EMBL" id="SGPK01000720">
    <property type="protein sequence ID" value="THG98746.1"/>
    <property type="molecule type" value="Genomic_DNA"/>
</dbReference>
<proteinExistence type="predicted"/>
<name>A0A4S4KL04_9AGAM</name>
<accession>A0A4S4KL04</accession>
<feature type="domain" description="CFA20" evidence="2">
    <location>
        <begin position="101"/>
        <end position="240"/>
    </location>
</feature>
<dbReference type="Proteomes" id="UP000308199">
    <property type="component" value="Unassembled WGS sequence"/>
</dbReference>
<evidence type="ECO:0000313" key="3">
    <source>
        <dbReference type="EMBL" id="THG98746.1"/>
    </source>
</evidence>
<dbReference type="InterPro" id="IPR040441">
    <property type="entry name" value="CFA20/CFAP20DC"/>
</dbReference>
<keyword evidence="4" id="KW-1185">Reference proteome</keyword>
<dbReference type="InterPro" id="IPR007714">
    <property type="entry name" value="CFA20_dom"/>
</dbReference>
<dbReference type="OrthoDB" id="7486196at2759"/>
<protein>
    <recommendedName>
        <fullName evidence="2">CFA20 domain-containing protein</fullName>
    </recommendedName>
</protein>
<dbReference type="AlphaFoldDB" id="A0A4S4KL04"/>
<evidence type="ECO:0000256" key="1">
    <source>
        <dbReference type="SAM" id="MobiDB-lite"/>
    </source>
</evidence>
<reference evidence="3 4" key="1">
    <citation type="submission" date="2019-02" db="EMBL/GenBank/DDBJ databases">
        <title>Genome sequencing of the rare red list fungi Phellinidium pouzarii.</title>
        <authorList>
            <person name="Buettner E."/>
            <person name="Kellner H."/>
        </authorList>
    </citation>
    <scope>NUCLEOTIDE SEQUENCE [LARGE SCALE GENOMIC DNA]</scope>
    <source>
        <strain evidence="3 4">DSM 108285</strain>
    </source>
</reference>
<organism evidence="3 4">
    <name type="scientific">Phellinidium pouzarii</name>
    <dbReference type="NCBI Taxonomy" id="167371"/>
    <lineage>
        <taxon>Eukaryota</taxon>
        <taxon>Fungi</taxon>
        <taxon>Dikarya</taxon>
        <taxon>Basidiomycota</taxon>
        <taxon>Agaricomycotina</taxon>
        <taxon>Agaricomycetes</taxon>
        <taxon>Hymenochaetales</taxon>
        <taxon>Hymenochaetaceae</taxon>
        <taxon>Phellinidium</taxon>
    </lineage>
</organism>
<evidence type="ECO:0000259" key="2">
    <source>
        <dbReference type="Pfam" id="PF05018"/>
    </source>
</evidence>
<comment type="caution">
    <text evidence="3">The sequence shown here is derived from an EMBL/GenBank/DDBJ whole genome shotgun (WGS) entry which is preliminary data.</text>
</comment>
<dbReference type="Pfam" id="PF05018">
    <property type="entry name" value="CFA20_dom"/>
    <property type="match status" value="1"/>
</dbReference>
<gene>
    <name evidence="3" type="ORF">EW145_g7373</name>
</gene>
<feature type="compositionally biased region" description="Acidic residues" evidence="1">
    <location>
        <begin position="83"/>
        <end position="96"/>
    </location>
</feature>
<feature type="region of interest" description="Disordered" evidence="1">
    <location>
        <begin position="62"/>
        <end position="100"/>
    </location>
</feature>